<evidence type="ECO:0000256" key="1">
    <source>
        <dbReference type="SAM" id="SignalP"/>
    </source>
</evidence>
<keyword evidence="1" id="KW-0732">Signal</keyword>
<feature type="non-terminal residue" evidence="2">
    <location>
        <position position="157"/>
    </location>
</feature>
<gene>
    <name evidence="2" type="ORF">BINO364_LOCUS14184</name>
</gene>
<reference evidence="2" key="1">
    <citation type="submission" date="2021-12" db="EMBL/GenBank/DDBJ databases">
        <authorList>
            <person name="Martin H S."/>
        </authorList>
    </citation>
    <scope>NUCLEOTIDE SEQUENCE</scope>
</reference>
<dbReference type="EMBL" id="OV170227">
    <property type="protein sequence ID" value="CAH0729031.1"/>
    <property type="molecule type" value="Genomic_DNA"/>
</dbReference>
<protein>
    <submittedName>
        <fullName evidence="2">Uncharacterized protein</fullName>
    </submittedName>
</protein>
<name>A0A8J9YKG7_9NEOP</name>
<evidence type="ECO:0000313" key="2">
    <source>
        <dbReference type="EMBL" id="CAH0729031.1"/>
    </source>
</evidence>
<dbReference type="AlphaFoldDB" id="A0A8J9YKG7"/>
<evidence type="ECO:0000313" key="3">
    <source>
        <dbReference type="Proteomes" id="UP000838878"/>
    </source>
</evidence>
<proteinExistence type="predicted"/>
<keyword evidence="3" id="KW-1185">Reference proteome</keyword>
<feature type="signal peptide" evidence="1">
    <location>
        <begin position="1"/>
        <end position="18"/>
    </location>
</feature>
<feature type="chain" id="PRO_5035425592" evidence="1">
    <location>
        <begin position="19"/>
        <end position="157"/>
    </location>
</feature>
<organism evidence="2 3">
    <name type="scientific">Brenthis ino</name>
    <name type="common">lesser marbled fritillary</name>
    <dbReference type="NCBI Taxonomy" id="405034"/>
    <lineage>
        <taxon>Eukaryota</taxon>
        <taxon>Metazoa</taxon>
        <taxon>Ecdysozoa</taxon>
        <taxon>Arthropoda</taxon>
        <taxon>Hexapoda</taxon>
        <taxon>Insecta</taxon>
        <taxon>Pterygota</taxon>
        <taxon>Neoptera</taxon>
        <taxon>Endopterygota</taxon>
        <taxon>Lepidoptera</taxon>
        <taxon>Glossata</taxon>
        <taxon>Ditrysia</taxon>
        <taxon>Papilionoidea</taxon>
        <taxon>Nymphalidae</taxon>
        <taxon>Heliconiinae</taxon>
        <taxon>Argynnini</taxon>
        <taxon>Brenthis</taxon>
    </lineage>
</organism>
<dbReference type="OrthoDB" id="7475376at2759"/>
<sequence>MLIIKRLFITFSLIFVQAKDFDVVAKLDSKQIIDSLTSETFLKYLNELAQIFAKKAAESFIEEIKNKKHLLKYKEKTSSPSLINASRSKPKKVKQILNEEEALKLLEDPSPDGDNLESHSDVDSEFENNVNVKKAIPVYGLTKVNGVYVRRLLGHLS</sequence>
<dbReference type="Proteomes" id="UP000838878">
    <property type="component" value="Chromosome 7"/>
</dbReference>
<accession>A0A8J9YKG7</accession>